<reference evidence="3 4" key="1">
    <citation type="submission" date="2017-06" db="EMBL/GenBank/DDBJ databases">
        <title>Draft genome of Pseudomonas nitroreducens DF05.</title>
        <authorList>
            <person name="Iyer R."/>
        </authorList>
    </citation>
    <scope>NUCLEOTIDE SEQUENCE [LARGE SCALE GENOMIC DNA]</scope>
    <source>
        <strain evidence="3 4">DF05</strain>
    </source>
</reference>
<dbReference type="GO" id="GO:0044594">
    <property type="term" value="F:17-beta-hydroxysteroid dehydrogenase (NAD+) activity"/>
    <property type="evidence" value="ECO:0007669"/>
    <property type="project" value="TreeGrafter"/>
</dbReference>
<comment type="caution">
    <text evidence="3">The sequence shown here is derived from an EMBL/GenBank/DDBJ whole genome shotgun (WGS) entry which is preliminary data.</text>
</comment>
<evidence type="ECO:0000313" key="3">
    <source>
        <dbReference type="EMBL" id="OWP48023.1"/>
    </source>
</evidence>
<protein>
    <submittedName>
        <fullName evidence="3">3-alpha,7-alpha, 12-alpha-trihydroxy-5-beta-cholest-24-enoyl-CoA hydratase</fullName>
    </submittedName>
</protein>
<dbReference type="GO" id="GO:0003857">
    <property type="term" value="F:(3S)-3-hydroxyacyl-CoA dehydrogenase (NAD+) activity"/>
    <property type="evidence" value="ECO:0007669"/>
    <property type="project" value="TreeGrafter"/>
</dbReference>
<sequence>MALNPEHLLNYPIPEVRQRFSRHDSAFYALSVGLGADPMDEHQLTFVDANRDLQALPCMAVVLGHPGFWLGNPDTGVDALRLVHGEQSIEWLKPLPVEGEVIGRTRVTGLVDKGAGKGALLYSEKVVSDARSSEVLAIARGTTFLRGDGGFGGDSQSLSQPHRLPEQAPDLLIDLPTRPEQALFYRLNGDDNPIHAIPAAAARGGFPRPILHGLCTLGVAFHALLRGFADYRAERFAHLQVRFSAPVYPGETLRTEIWNDGSFRTRVVERDVVVLDNGCVRLTPDSGEPAGMA</sequence>
<dbReference type="EMBL" id="NJBA01000011">
    <property type="protein sequence ID" value="OWP48023.1"/>
    <property type="molecule type" value="Genomic_DNA"/>
</dbReference>
<evidence type="ECO:0000259" key="1">
    <source>
        <dbReference type="Pfam" id="PF01575"/>
    </source>
</evidence>
<dbReference type="GO" id="GO:0004300">
    <property type="term" value="F:enoyl-CoA hydratase activity"/>
    <property type="evidence" value="ECO:0007669"/>
    <property type="project" value="TreeGrafter"/>
</dbReference>
<dbReference type="SUPFAM" id="SSF54637">
    <property type="entry name" value="Thioesterase/thiol ester dehydrase-isomerase"/>
    <property type="match status" value="2"/>
</dbReference>
<dbReference type="InterPro" id="IPR002539">
    <property type="entry name" value="MaoC-like_dom"/>
</dbReference>
<dbReference type="GO" id="GO:0006635">
    <property type="term" value="P:fatty acid beta-oxidation"/>
    <property type="evidence" value="ECO:0007669"/>
    <property type="project" value="TreeGrafter"/>
</dbReference>
<dbReference type="Proteomes" id="UP000198145">
    <property type="component" value="Unassembled WGS sequence"/>
</dbReference>
<dbReference type="AlphaFoldDB" id="A0A246F4B8"/>
<dbReference type="RefSeq" id="WP_088421399.1">
    <property type="nucleotide sequence ID" value="NZ_NJBA01000011.1"/>
</dbReference>
<evidence type="ECO:0000313" key="4">
    <source>
        <dbReference type="Proteomes" id="UP000198145"/>
    </source>
</evidence>
<gene>
    <name evidence="3" type="ORF">CEG18_26245</name>
</gene>
<accession>A0A246F4B8</accession>
<feature type="domain" description="MaoC-like" evidence="1">
    <location>
        <begin position="165"/>
        <end position="272"/>
    </location>
</feature>
<dbReference type="Pfam" id="PF22622">
    <property type="entry name" value="MFE-2_hydrat-2_N"/>
    <property type="match status" value="1"/>
</dbReference>
<dbReference type="InterPro" id="IPR029069">
    <property type="entry name" value="HotDog_dom_sf"/>
</dbReference>
<name>A0A246F4B8_PSENT</name>
<dbReference type="eggNOG" id="COG2030">
    <property type="taxonomic scope" value="Bacteria"/>
</dbReference>
<dbReference type="PANTHER" id="PTHR13078:SF56">
    <property type="entry name" value="PEROXISOMAL MULTIFUNCTIONAL ENZYME TYPE 2"/>
    <property type="match status" value="1"/>
</dbReference>
<proteinExistence type="predicted"/>
<dbReference type="PANTHER" id="PTHR13078">
    <property type="entry name" value="PEROXISOMAL MULTIFUNCTIONAL ENZYME TYPE 2-RELATED"/>
    <property type="match status" value="1"/>
</dbReference>
<organism evidence="3 4">
    <name type="scientific">Pseudomonas nitroreducens</name>
    <dbReference type="NCBI Taxonomy" id="46680"/>
    <lineage>
        <taxon>Bacteria</taxon>
        <taxon>Pseudomonadati</taxon>
        <taxon>Pseudomonadota</taxon>
        <taxon>Gammaproteobacteria</taxon>
        <taxon>Pseudomonadales</taxon>
        <taxon>Pseudomonadaceae</taxon>
        <taxon>Pseudomonas</taxon>
    </lineage>
</organism>
<evidence type="ECO:0000259" key="2">
    <source>
        <dbReference type="Pfam" id="PF22622"/>
    </source>
</evidence>
<dbReference type="Pfam" id="PF01575">
    <property type="entry name" value="MaoC_dehydratas"/>
    <property type="match status" value="1"/>
</dbReference>
<dbReference type="CDD" id="cd03448">
    <property type="entry name" value="HDE_HSD"/>
    <property type="match status" value="1"/>
</dbReference>
<feature type="domain" description="Peroxisomal multifunctional enzyme type 2-like N-terminal" evidence="2">
    <location>
        <begin position="20"/>
        <end position="147"/>
    </location>
</feature>
<dbReference type="Gene3D" id="3.10.129.10">
    <property type="entry name" value="Hotdog Thioesterase"/>
    <property type="match status" value="2"/>
</dbReference>
<dbReference type="STRING" id="46680.GCA_000807755_01236"/>
<dbReference type="InterPro" id="IPR054357">
    <property type="entry name" value="MFE-2_N"/>
</dbReference>